<dbReference type="SMART" id="SM00850">
    <property type="entry name" value="LytTR"/>
    <property type="match status" value="1"/>
</dbReference>
<dbReference type="EMBL" id="CP022356">
    <property type="protein sequence ID" value="ASK79287.1"/>
    <property type="molecule type" value="Genomic_DNA"/>
</dbReference>
<evidence type="ECO:0000256" key="1">
    <source>
        <dbReference type="ARBA" id="ARBA00023012"/>
    </source>
</evidence>
<accession>A0A220VFZ8</accession>
<evidence type="ECO:0000313" key="5">
    <source>
        <dbReference type="Proteomes" id="UP000242175"/>
    </source>
</evidence>
<evidence type="ECO:0000313" key="4">
    <source>
        <dbReference type="EMBL" id="ASK79287.1"/>
    </source>
</evidence>
<proteinExistence type="predicted"/>
<feature type="domain" description="HTH LytTR-type" evidence="3">
    <location>
        <begin position="233"/>
        <end position="337"/>
    </location>
</feature>
<gene>
    <name evidence="4" type="ORF">CF386_09460</name>
</gene>
<dbReference type="PANTHER" id="PTHR37299:SF1">
    <property type="entry name" value="STAGE 0 SPORULATION PROTEIN A HOMOLOG"/>
    <property type="match status" value="1"/>
</dbReference>
<feature type="transmembrane region" description="Helical" evidence="2">
    <location>
        <begin position="61"/>
        <end position="79"/>
    </location>
</feature>
<name>A0A220VFZ8_9GAMM</name>
<dbReference type="InterPro" id="IPR007492">
    <property type="entry name" value="LytTR_DNA-bd_dom"/>
</dbReference>
<dbReference type="PANTHER" id="PTHR37299">
    <property type="entry name" value="TRANSCRIPTIONAL REGULATOR-RELATED"/>
    <property type="match status" value="1"/>
</dbReference>
<reference evidence="4 5" key="1">
    <citation type="journal article" date="2016" name="Int. J. Syst. Evol. Microbiol.">
        <title>Paraphotobacterium marinum gen. nov., sp. nov., a member of the family Vibrionaceae, isolated from surface seawater.</title>
        <authorList>
            <person name="Huang Z."/>
            <person name="Dong C."/>
            <person name="Shao Z."/>
        </authorList>
    </citation>
    <scope>NUCLEOTIDE SEQUENCE [LARGE SCALE GENOMIC DNA]</scope>
    <source>
        <strain evidence="4 5">NSCS20N07D</strain>
    </source>
</reference>
<keyword evidence="1" id="KW-0902">Two-component regulatory system</keyword>
<feature type="transmembrane region" description="Helical" evidence="2">
    <location>
        <begin position="12"/>
        <end position="27"/>
    </location>
</feature>
<dbReference type="Proteomes" id="UP000242175">
    <property type="component" value="Chromosome small"/>
</dbReference>
<keyword evidence="5" id="KW-1185">Reference proteome</keyword>
<keyword evidence="2" id="KW-0812">Transmembrane</keyword>
<dbReference type="OrthoDB" id="236568at2"/>
<dbReference type="Gene3D" id="2.40.50.1020">
    <property type="entry name" value="LytTr DNA-binding domain"/>
    <property type="match status" value="1"/>
</dbReference>
<dbReference type="KEGG" id="pmai:CF386_09460"/>
<dbReference type="GO" id="GO:0003677">
    <property type="term" value="F:DNA binding"/>
    <property type="evidence" value="ECO:0007669"/>
    <property type="project" value="InterPro"/>
</dbReference>
<evidence type="ECO:0000256" key="2">
    <source>
        <dbReference type="SAM" id="Phobius"/>
    </source>
</evidence>
<evidence type="ECO:0000259" key="3">
    <source>
        <dbReference type="PROSITE" id="PS50930"/>
    </source>
</evidence>
<dbReference type="InterPro" id="IPR046947">
    <property type="entry name" value="LytR-like"/>
</dbReference>
<feature type="transmembrane region" description="Helical" evidence="2">
    <location>
        <begin position="150"/>
        <end position="174"/>
    </location>
</feature>
<dbReference type="RefSeq" id="WP_089074195.1">
    <property type="nucleotide sequence ID" value="NZ_CBCSAM010000002.1"/>
</dbReference>
<dbReference type="GO" id="GO:0000156">
    <property type="term" value="F:phosphorelay response regulator activity"/>
    <property type="evidence" value="ECO:0007669"/>
    <property type="project" value="InterPro"/>
</dbReference>
<sequence length="338" mass="39762">MNKFKKYYKNNPFYFIFLGIVFFKYFVDTFQNAITRVRTLDSVNVTTSLKYQLFIEVENHLFGFIFIAFSLYWVGRVFSNESCSFLYKARCLITVILLYCCFIYIAVSTTDIVSIYLFHPEIIGKAIIAQHSFFYIWLQGLKIIFNWNGFFYYVFISTSPALHIITYAFFVSFLKKEQLTILTRGFLEKVGRYNAKLQEKQDSTDNNSKKSILPCDALDSNTAKEPVDLIEVFIAKKLNKEFFISVKDIISIHSDGNYVELITYDDSFLIRATLKNILPQLPDFYMKIHRSALININQVNDIKIDNEDRKMYAIMKNNTEISISRSNQKEFKMKWARN</sequence>
<protein>
    <recommendedName>
        <fullName evidence="3">HTH LytTR-type domain-containing protein</fullName>
    </recommendedName>
</protein>
<keyword evidence="2" id="KW-1133">Transmembrane helix</keyword>
<feature type="transmembrane region" description="Helical" evidence="2">
    <location>
        <begin position="91"/>
        <end position="116"/>
    </location>
</feature>
<organism evidence="4 5">
    <name type="scientific">Paraphotobacterium marinum</name>
    <dbReference type="NCBI Taxonomy" id="1755811"/>
    <lineage>
        <taxon>Bacteria</taxon>
        <taxon>Pseudomonadati</taxon>
        <taxon>Pseudomonadota</taxon>
        <taxon>Gammaproteobacteria</taxon>
        <taxon>Vibrionales</taxon>
        <taxon>Vibrionaceae</taxon>
        <taxon>Paraphotobacterium</taxon>
    </lineage>
</organism>
<keyword evidence="2" id="KW-0472">Membrane</keyword>
<dbReference type="AlphaFoldDB" id="A0A220VFZ8"/>
<dbReference type="Pfam" id="PF04397">
    <property type="entry name" value="LytTR"/>
    <property type="match status" value="1"/>
</dbReference>
<dbReference type="PROSITE" id="PS50930">
    <property type="entry name" value="HTH_LYTTR"/>
    <property type="match status" value="1"/>
</dbReference>